<comment type="pathway">
    <text evidence="2 8">Protein modification; protein ubiquitination.</text>
</comment>
<evidence type="ECO:0000256" key="9">
    <source>
        <dbReference type="SAM" id="MobiDB-lite"/>
    </source>
</evidence>
<dbReference type="GO" id="GO:0061630">
    <property type="term" value="F:ubiquitin protein ligase activity"/>
    <property type="evidence" value="ECO:0007669"/>
    <property type="project" value="UniProtKB-UniRule"/>
</dbReference>
<gene>
    <name evidence="10" type="ORF">PACLA_8A084304</name>
</gene>
<evidence type="ECO:0000256" key="4">
    <source>
        <dbReference type="ARBA" id="ARBA00022679"/>
    </source>
</evidence>
<feature type="non-terminal residue" evidence="10">
    <location>
        <position position="825"/>
    </location>
</feature>
<proteinExistence type="inferred from homology"/>
<keyword evidence="8" id="KW-0963">Cytoplasm</keyword>
<comment type="catalytic activity">
    <reaction evidence="1 8">
        <text>S-ubiquitinyl-[E2 ubiquitin-conjugating enzyme]-L-cysteine + [acceptor protein]-L-lysine = [E2 ubiquitin-conjugating enzyme]-L-cysteine + N(6)-ubiquitinyl-[acceptor protein]-L-lysine.</text>
        <dbReference type="EC" id="2.3.2.27"/>
    </reaction>
</comment>
<sequence>GPLKIDGTELSVEQWTASTHASPERVSNAWLADGSVLHNSTHRKYRSRNENKWLRKGARQKKINTCRGLTPGQATTLKSPFNETKVKLNDDLVKKMHKKAELKEIVEKGEVKLDTKGGYLTGTWNAIHAVGQRLISILSGSDQTENNYDTANNFTFSSTINDQPGASPEAIDPSTVTDQPAGTLSTPQSKQPDESFTVSLLFLRYIMAYHYEVFLKLESVCKEISFEVKSKTERNLKLTPREDVDPNKFSKAVNKFIDFYQVQNQKMLQQDIAKLPKDKMDVLSEARTKFSVVIDSAQELDKITIYGEKDNVEEAYRFFQSKVGVLNPGPGSSSSSKGKTANVALSETFSSDLSENLKLVVYQGDLTKENVDAIVNPANDHLQHGGGAAGAIVKAGGRSIQDESDDIMRKRGKRPLQPGEVELTAGGRLPCKFVVHAVGPVWNRHPPNTAMQLLANAVFNSLCLACRNGARSISIPAIGSGLYQVPVDVCARVLFETVVHFASKADKSSSLEEIHFVNIDSSTNRKFVQEMEKRFHGSLKREKVETSLSHNTKEQERQTQIGQQRMAFTTTKSETNSDRGRTTNVTHRGSNHNNHIGDNKGTGARPPDDKPLLLSYAGAAAGKNTDTDHDSKPGADNKTSKYDECSICLSGFTKKKSLDKCGHSFCTKCIDKAFEVKKQCPICSMVYGPLTGNQPKGNMYDSFQSTSLPGFKSCGTIVISYRFPSGIQCQDHPHPGKPYTGTSRTAYLPDNKEGRKVLKLLQKAFQQKLTFTIGRSTTTGRDDCVTWNDIHHKTSEYGGSTGYGYPDPDYLKRVKDELAAKGIRE</sequence>
<dbReference type="InterPro" id="IPR002589">
    <property type="entry name" value="Macro_dom"/>
</dbReference>
<feature type="region of interest" description="Disordered" evidence="9">
    <location>
        <begin position="538"/>
        <end position="612"/>
    </location>
</feature>
<feature type="compositionally biased region" description="Polar residues" evidence="9">
    <location>
        <begin position="174"/>
        <end position="192"/>
    </location>
</feature>
<dbReference type="PROSITE" id="PS51154">
    <property type="entry name" value="MACRO"/>
    <property type="match status" value="1"/>
</dbReference>
<dbReference type="GO" id="GO:0005737">
    <property type="term" value="C:cytoplasm"/>
    <property type="evidence" value="ECO:0007669"/>
    <property type="project" value="UniProtKB-SubCell"/>
</dbReference>
<protein>
    <recommendedName>
        <fullName evidence="8">E3 ubiquitin-protein ligase</fullName>
        <ecNumber evidence="8">2.3.2.27</ecNumber>
    </recommendedName>
</protein>
<dbReference type="GO" id="GO:0016874">
    <property type="term" value="F:ligase activity"/>
    <property type="evidence" value="ECO:0007669"/>
    <property type="project" value="UniProtKB-KW"/>
</dbReference>
<dbReference type="InterPro" id="IPR039396">
    <property type="entry name" value="Deltex_C"/>
</dbReference>
<feature type="compositionally biased region" description="Basic and acidic residues" evidence="9">
    <location>
        <begin position="538"/>
        <end position="557"/>
    </location>
</feature>
<comment type="subcellular location">
    <subcellularLocation>
        <location evidence="8">Cytoplasm</location>
    </subcellularLocation>
</comment>
<feature type="compositionally biased region" description="Polar residues" evidence="9">
    <location>
        <begin position="558"/>
        <end position="574"/>
    </location>
</feature>
<dbReference type="GO" id="GO:0008270">
    <property type="term" value="F:zinc ion binding"/>
    <property type="evidence" value="ECO:0007669"/>
    <property type="project" value="UniProtKB-KW"/>
</dbReference>
<dbReference type="SUPFAM" id="SSF57850">
    <property type="entry name" value="RING/U-box"/>
    <property type="match status" value="1"/>
</dbReference>
<dbReference type="Gene3D" id="3.30.40.10">
    <property type="entry name" value="Zinc/RING finger domain, C3HC4 (zinc finger)"/>
    <property type="match status" value="1"/>
</dbReference>
<evidence type="ECO:0000256" key="2">
    <source>
        <dbReference type="ARBA" id="ARBA00004906"/>
    </source>
</evidence>
<dbReference type="SMART" id="SM00506">
    <property type="entry name" value="A1pp"/>
    <property type="match status" value="1"/>
</dbReference>
<accession>A0A7D9K451</accession>
<dbReference type="EC" id="2.3.2.27" evidence="8"/>
<dbReference type="CDD" id="cd09633">
    <property type="entry name" value="Deltex_C"/>
    <property type="match status" value="1"/>
</dbReference>
<dbReference type="Pfam" id="PF18102">
    <property type="entry name" value="DTC"/>
    <property type="match status" value="1"/>
</dbReference>
<keyword evidence="7 8" id="KW-0862">Zinc</keyword>
<feature type="compositionally biased region" description="Basic and acidic residues" evidence="9">
    <location>
        <begin position="625"/>
        <end position="640"/>
    </location>
</feature>
<feature type="region of interest" description="Disordered" evidence="9">
    <location>
        <begin position="621"/>
        <end position="640"/>
    </location>
</feature>
<dbReference type="UniPathway" id="UPA00143"/>
<dbReference type="Proteomes" id="UP001152795">
    <property type="component" value="Unassembled WGS sequence"/>
</dbReference>
<evidence type="ECO:0000256" key="6">
    <source>
        <dbReference type="ARBA" id="ARBA00022771"/>
    </source>
</evidence>
<evidence type="ECO:0000256" key="7">
    <source>
        <dbReference type="ARBA" id="ARBA00022833"/>
    </source>
</evidence>
<dbReference type="InterPro" id="IPR017907">
    <property type="entry name" value="Znf_RING_CS"/>
</dbReference>
<keyword evidence="6 8" id="KW-0863">Zinc-finger</keyword>
<dbReference type="EMBL" id="CACRXK020027787">
    <property type="protein sequence ID" value="CAB4041116.1"/>
    <property type="molecule type" value="Genomic_DNA"/>
</dbReference>
<dbReference type="OrthoDB" id="2449614at2759"/>
<keyword evidence="4 8" id="KW-0808">Transferase</keyword>
<dbReference type="InterPro" id="IPR013083">
    <property type="entry name" value="Znf_RING/FYVE/PHD"/>
</dbReference>
<comment type="caution">
    <text evidence="10">The sequence shown here is derived from an EMBL/GenBank/DDBJ whole genome shotgun (WGS) entry which is preliminary data.</text>
</comment>
<feature type="compositionally biased region" description="Polar residues" evidence="9">
    <location>
        <begin position="582"/>
        <end position="596"/>
    </location>
</feature>
<keyword evidence="11" id="KW-1185">Reference proteome</keyword>
<reference evidence="10" key="1">
    <citation type="submission" date="2020-04" db="EMBL/GenBank/DDBJ databases">
        <authorList>
            <person name="Alioto T."/>
            <person name="Alioto T."/>
            <person name="Gomez Garrido J."/>
        </authorList>
    </citation>
    <scope>NUCLEOTIDE SEQUENCE</scope>
    <source>
        <strain evidence="10">A484AB</strain>
    </source>
</reference>
<dbReference type="InterPro" id="IPR043472">
    <property type="entry name" value="Macro_dom-like"/>
</dbReference>
<evidence type="ECO:0000256" key="1">
    <source>
        <dbReference type="ARBA" id="ARBA00000900"/>
    </source>
</evidence>
<dbReference type="FunFam" id="3.30.390.130:FF:000001">
    <property type="entry name" value="Probable E3 ubiquitin-protein ligase DTX3"/>
    <property type="match status" value="1"/>
</dbReference>
<dbReference type="InterPro" id="IPR039399">
    <property type="entry name" value="Deltex_C_sf"/>
</dbReference>
<keyword evidence="10" id="KW-0436">Ligase</keyword>
<organism evidence="10 11">
    <name type="scientific">Paramuricea clavata</name>
    <name type="common">Red gorgonian</name>
    <name type="synonym">Violescent sea-whip</name>
    <dbReference type="NCBI Taxonomy" id="317549"/>
    <lineage>
        <taxon>Eukaryota</taxon>
        <taxon>Metazoa</taxon>
        <taxon>Cnidaria</taxon>
        <taxon>Anthozoa</taxon>
        <taxon>Octocorallia</taxon>
        <taxon>Malacalcyonacea</taxon>
        <taxon>Plexauridae</taxon>
        <taxon>Paramuricea</taxon>
    </lineage>
</organism>
<evidence type="ECO:0000256" key="5">
    <source>
        <dbReference type="ARBA" id="ARBA00022723"/>
    </source>
</evidence>
<dbReference type="AlphaFoldDB" id="A0A7D9K451"/>
<dbReference type="InterPro" id="IPR001841">
    <property type="entry name" value="Znf_RING"/>
</dbReference>
<dbReference type="PROSITE" id="PS50089">
    <property type="entry name" value="ZF_RING_2"/>
    <property type="match status" value="1"/>
</dbReference>
<dbReference type="InterPro" id="IPR039398">
    <property type="entry name" value="Deltex_fam"/>
</dbReference>
<dbReference type="SUPFAM" id="SSF52949">
    <property type="entry name" value="Macro domain-like"/>
    <property type="match status" value="1"/>
</dbReference>
<evidence type="ECO:0000313" key="10">
    <source>
        <dbReference type="EMBL" id="CAB4041116.1"/>
    </source>
</evidence>
<dbReference type="SMART" id="SM00184">
    <property type="entry name" value="RING"/>
    <property type="match status" value="1"/>
</dbReference>
<feature type="region of interest" description="Disordered" evidence="9">
    <location>
        <begin position="159"/>
        <end position="192"/>
    </location>
</feature>
<name>A0A7D9K451_PARCT</name>
<dbReference type="Gene3D" id="3.30.390.130">
    <property type="match status" value="1"/>
</dbReference>
<comment type="similarity">
    <text evidence="3 8">Belongs to the Deltex family.</text>
</comment>
<dbReference type="GO" id="GO:0016567">
    <property type="term" value="P:protein ubiquitination"/>
    <property type="evidence" value="ECO:0007669"/>
    <property type="project" value="UniProtKB-UniRule"/>
</dbReference>
<evidence type="ECO:0000256" key="8">
    <source>
        <dbReference type="RuleBase" id="RU367105"/>
    </source>
</evidence>
<evidence type="ECO:0000313" key="11">
    <source>
        <dbReference type="Proteomes" id="UP001152795"/>
    </source>
</evidence>
<dbReference type="Gene3D" id="3.40.220.10">
    <property type="entry name" value="Leucine Aminopeptidase, subunit E, domain 1"/>
    <property type="match status" value="1"/>
</dbReference>
<keyword evidence="5 8" id="KW-0479">Metal-binding</keyword>
<dbReference type="CDD" id="cd02907">
    <property type="entry name" value="Macro_Af1521_BAL-like"/>
    <property type="match status" value="1"/>
</dbReference>
<dbReference type="GO" id="GO:0007219">
    <property type="term" value="P:Notch signaling pathway"/>
    <property type="evidence" value="ECO:0007669"/>
    <property type="project" value="InterPro"/>
</dbReference>
<dbReference type="PROSITE" id="PS00518">
    <property type="entry name" value="ZF_RING_1"/>
    <property type="match status" value="1"/>
</dbReference>
<dbReference type="Pfam" id="PF01661">
    <property type="entry name" value="Macro"/>
    <property type="match status" value="1"/>
</dbReference>
<dbReference type="Pfam" id="PF13639">
    <property type="entry name" value="zf-RING_2"/>
    <property type="match status" value="1"/>
</dbReference>
<evidence type="ECO:0000256" key="3">
    <source>
        <dbReference type="ARBA" id="ARBA00009413"/>
    </source>
</evidence>
<dbReference type="PANTHER" id="PTHR12622">
    <property type="entry name" value="DELTEX-RELATED"/>
    <property type="match status" value="1"/>
</dbReference>